<organism evidence="1 2">
    <name type="scientific">Metapseudomonas resinovorans</name>
    <name type="common">Pseudomonas resinovorans</name>
    <dbReference type="NCBI Taxonomy" id="53412"/>
    <lineage>
        <taxon>Bacteria</taxon>
        <taxon>Pseudomonadati</taxon>
        <taxon>Pseudomonadota</taxon>
        <taxon>Gammaproteobacteria</taxon>
        <taxon>Pseudomonadales</taxon>
        <taxon>Pseudomonadaceae</taxon>
        <taxon>Metapseudomonas</taxon>
    </lineage>
</organism>
<sequence>LDAMSLAYELDRPPYHTVTRERVWHRGIPL</sequence>
<dbReference type="Proteomes" id="UP001211689">
    <property type="component" value="Unassembled WGS sequence"/>
</dbReference>
<protein>
    <submittedName>
        <fullName evidence="1">Pyrroloquinoline quinone biosynthesis protein C</fullName>
    </submittedName>
</protein>
<gene>
    <name evidence="1" type="ORF">NNO07_28050</name>
</gene>
<name>A0ABT4YDE8_METRE</name>
<proteinExistence type="predicted"/>
<comment type="caution">
    <text evidence="1">The sequence shown here is derived from an EMBL/GenBank/DDBJ whole genome shotgun (WGS) entry which is preliminary data.</text>
</comment>
<evidence type="ECO:0000313" key="2">
    <source>
        <dbReference type="Proteomes" id="UP001211689"/>
    </source>
</evidence>
<reference evidence="1 2" key="1">
    <citation type="submission" date="2022-07" db="EMBL/GenBank/DDBJ databases">
        <title>Genome Analysis of Selected Gammaproteobacteria from Nigerian Food snails.</title>
        <authorList>
            <person name="Okafor A.C."/>
        </authorList>
    </citation>
    <scope>NUCLEOTIDE SEQUENCE [LARGE SCALE GENOMIC DNA]</scope>
    <source>
        <strain evidence="1 2">Awg 2</strain>
    </source>
</reference>
<accession>A0ABT4YDE8</accession>
<keyword evidence="2" id="KW-1185">Reference proteome</keyword>
<evidence type="ECO:0000313" key="1">
    <source>
        <dbReference type="EMBL" id="MDA8486918.1"/>
    </source>
</evidence>
<feature type="non-terminal residue" evidence="1">
    <location>
        <position position="1"/>
    </location>
</feature>
<dbReference type="EMBL" id="JANEWF010000110">
    <property type="protein sequence ID" value="MDA8486918.1"/>
    <property type="molecule type" value="Genomic_DNA"/>
</dbReference>